<protein>
    <submittedName>
        <fullName evidence="2">Uncharacterized protein</fullName>
    </submittedName>
</protein>
<feature type="compositionally biased region" description="Basic and acidic residues" evidence="1">
    <location>
        <begin position="564"/>
        <end position="574"/>
    </location>
</feature>
<dbReference type="EMBL" id="JARIHO010000027">
    <property type="protein sequence ID" value="KAJ7339794.1"/>
    <property type="molecule type" value="Genomic_DNA"/>
</dbReference>
<feature type="compositionally biased region" description="Basic and acidic residues" evidence="1">
    <location>
        <begin position="520"/>
        <end position="551"/>
    </location>
</feature>
<evidence type="ECO:0000313" key="2">
    <source>
        <dbReference type="EMBL" id="KAJ7339794.1"/>
    </source>
</evidence>
<name>A0AAD6ZU41_9AGAR</name>
<proteinExistence type="predicted"/>
<comment type="caution">
    <text evidence="2">The sequence shown here is derived from an EMBL/GenBank/DDBJ whole genome shotgun (WGS) entry which is preliminary data.</text>
</comment>
<organism evidence="2 3">
    <name type="scientific">Mycena albidolilacea</name>
    <dbReference type="NCBI Taxonomy" id="1033008"/>
    <lineage>
        <taxon>Eukaryota</taxon>
        <taxon>Fungi</taxon>
        <taxon>Dikarya</taxon>
        <taxon>Basidiomycota</taxon>
        <taxon>Agaricomycotina</taxon>
        <taxon>Agaricomycetes</taxon>
        <taxon>Agaricomycetidae</taxon>
        <taxon>Agaricales</taxon>
        <taxon>Marasmiineae</taxon>
        <taxon>Mycenaceae</taxon>
        <taxon>Mycena</taxon>
    </lineage>
</organism>
<evidence type="ECO:0000313" key="3">
    <source>
        <dbReference type="Proteomes" id="UP001218218"/>
    </source>
</evidence>
<evidence type="ECO:0000256" key="1">
    <source>
        <dbReference type="SAM" id="MobiDB-lite"/>
    </source>
</evidence>
<feature type="region of interest" description="Disordered" evidence="1">
    <location>
        <begin position="477"/>
        <end position="633"/>
    </location>
</feature>
<dbReference type="Proteomes" id="UP001218218">
    <property type="component" value="Unassembled WGS sequence"/>
</dbReference>
<feature type="compositionally biased region" description="Acidic residues" evidence="1">
    <location>
        <begin position="125"/>
        <end position="137"/>
    </location>
</feature>
<dbReference type="AlphaFoldDB" id="A0AAD6ZU41"/>
<feature type="region of interest" description="Disordered" evidence="1">
    <location>
        <begin position="1"/>
        <end position="188"/>
    </location>
</feature>
<feature type="compositionally biased region" description="Basic residues" evidence="1">
    <location>
        <begin position="552"/>
        <end position="563"/>
    </location>
</feature>
<feature type="compositionally biased region" description="Polar residues" evidence="1">
    <location>
        <begin position="488"/>
        <end position="499"/>
    </location>
</feature>
<keyword evidence="3" id="KW-1185">Reference proteome</keyword>
<gene>
    <name evidence="2" type="ORF">DFH08DRAFT_963842</name>
</gene>
<feature type="compositionally biased region" description="Basic and acidic residues" evidence="1">
    <location>
        <begin position="501"/>
        <end position="511"/>
    </location>
</feature>
<feature type="compositionally biased region" description="Basic and acidic residues" evidence="1">
    <location>
        <begin position="477"/>
        <end position="486"/>
    </location>
</feature>
<feature type="compositionally biased region" description="Polar residues" evidence="1">
    <location>
        <begin position="25"/>
        <end position="38"/>
    </location>
</feature>
<reference evidence="2" key="1">
    <citation type="submission" date="2023-03" db="EMBL/GenBank/DDBJ databases">
        <title>Massive genome expansion in bonnet fungi (Mycena s.s.) driven by repeated elements and novel gene families across ecological guilds.</title>
        <authorList>
            <consortium name="Lawrence Berkeley National Laboratory"/>
            <person name="Harder C.B."/>
            <person name="Miyauchi S."/>
            <person name="Viragh M."/>
            <person name="Kuo A."/>
            <person name="Thoen E."/>
            <person name="Andreopoulos B."/>
            <person name="Lu D."/>
            <person name="Skrede I."/>
            <person name="Drula E."/>
            <person name="Henrissat B."/>
            <person name="Morin E."/>
            <person name="Kohler A."/>
            <person name="Barry K."/>
            <person name="LaButti K."/>
            <person name="Morin E."/>
            <person name="Salamov A."/>
            <person name="Lipzen A."/>
            <person name="Mereny Z."/>
            <person name="Hegedus B."/>
            <person name="Baldrian P."/>
            <person name="Stursova M."/>
            <person name="Weitz H."/>
            <person name="Taylor A."/>
            <person name="Grigoriev I.V."/>
            <person name="Nagy L.G."/>
            <person name="Martin F."/>
            <person name="Kauserud H."/>
        </authorList>
    </citation>
    <scope>NUCLEOTIDE SEQUENCE</scope>
    <source>
        <strain evidence="2">CBHHK002</strain>
    </source>
</reference>
<sequence>MSLQFIPYDPAGTKKPKKKPAIAQPLSTPATAASSLPQTTASPPATNSTANNPVQHNLGLSPSEPPPTTIAQVASDPEVPSSEGNPVSGPPVVEDPAPSSEERIEGDAPASSAPGGELPSGAAPDDNDDDWVDDEDQSSVPAGRPGVSTRCEQNPQRCVIPLRKGRKKQTAETRATAKMKRAVNKEKSKNLQADIDSINAARNKLAKETAAKHGVKVELVLRHLIALGSSQRERKANLFNAKTHDACKKARQGESIDWAEGKRRARENPEYQNLTKDQKQVLLAQLSTYRDKMTKGTRATNSAAAADARCTIKLITEEMEALAQHTRMVGFAMFSRDHIHDKTLPTECQSLGSLDFFEDIVGENFCGVGVKFELWCITREKGLTGIDTLQSMRKQVNKGILAGLVSATGTKKIAMNWVQYWKKIEPGLHHDVESMRKLCDAWESGDCYWQKLNGDEQEEVKEMVEEMVELGEVEETVRKTHIDKGSSRKSQPSKALSTRSKAKDAPGRRVWEEDETTDEEGTRQKEKERRKTEKEKEKERRKAEKEKEKAKVKPMKLKKGSQKRKADDTTDPRPAKRQSTSRKGDPPSAKHKSTAGDGGRSQKKRKRQDDSDADELTPKSRSKQAPDALKSRFEVMHNRLQALATAKSGSITTKLPPAMCKGPLGVRPGTVEFTALGLKDMDKDSDDDSDDDN</sequence>
<accession>A0AAD6ZU41</accession>
<feature type="compositionally biased region" description="Low complexity" evidence="1">
    <location>
        <begin position="39"/>
        <end position="53"/>
    </location>
</feature>